<sequence>MSRGRITARNMGVEKEITRSVDPVWNTQFKNMPTIIGTIISKVSRSLLKRLTIRPLGVVSKKAHRTLDDIVQHSNV</sequence>
<dbReference type="EMBL" id="HACG01015150">
    <property type="protein sequence ID" value="CEK62015.1"/>
    <property type="molecule type" value="Transcribed_RNA"/>
</dbReference>
<reference evidence="1" key="1">
    <citation type="submission" date="2014-12" db="EMBL/GenBank/DDBJ databases">
        <title>Insight into the proteome of Arion vulgaris.</title>
        <authorList>
            <person name="Aradska J."/>
            <person name="Bulat T."/>
            <person name="Smidak R."/>
            <person name="Sarate P."/>
            <person name="Gangsoo J."/>
            <person name="Sialana F."/>
            <person name="Bilban M."/>
            <person name="Lubec G."/>
        </authorList>
    </citation>
    <scope>NUCLEOTIDE SEQUENCE</scope>
    <source>
        <tissue evidence="1">Skin</tissue>
    </source>
</reference>
<proteinExistence type="predicted"/>
<accession>A0A0B6Z2W0</accession>
<name>A0A0B6Z2W0_9EUPU</name>
<dbReference type="AlphaFoldDB" id="A0A0B6Z2W0"/>
<gene>
    <name evidence="1" type="primary">ORF43940</name>
</gene>
<protein>
    <submittedName>
        <fullName evidence="1">Uncharacterized protein</fullName>
    </submittedName>
</protein>
<organism evidence="1">
    <name type="scientific">Arion vulgaris</name>
    <dbReference type="NCBI Taxonomy" id="1028688"/>
    <lineage>
        <taxon>Eukaryota</taxon>
        <taxon>Metazoa</taxon>
        <taxon>Spiralia</taxon>
        <taxon>Lophotrochozoa</taxon>
        <taxon>Mollusca</taxon>
        <taxon>Gastropoda</taxon>
        <taxon>Heterobranchia</taxon>
        <taxon>Euthyneura</taxon>
        <taxon>Panpulmonata</taxon>
        <taxon>Eupulmonata</taxon>
        <taxon>Stylommatophora</taxon>
        <taxon>Helicina</taxon>
        <taxon>Arionoidea</taxon>
        <taxon>Arionidae</taxon>
        <taxon>Arion</taxon>
    </lineage>
</organism>
<evidence type="ECO:0000313" key="1">
    <source>
        <dbReference type="EMBL" id="CEK62015.1"/>
    </source>
</evidence>